<sequence length="214" mass="24460">MTLCVVPKNNFYATYRYIVIKTLEIMAKNFPALAKISEKRIKEIEKRPEAFDEKISILLESLSCHYMRITASKDTLKVEGVTKKIFIPYDNSETKQKGIKDAGKYLITIDPRELNSEIMKLSAEKIICMERMAGKNPSHPHINFTKKPCWGEKTGELIKKLVEEGRFLEALLCVPNFLSRINLSSAFSGAVADFFLLKEAGPESLYEEDNRENE</sequence>
<organism evidence="1 2">
    <name type="scientific">Candidatus Tagabacteria bacterium RIFCSPLOWO2_01_FULL_42_9</name>
    <dbReference type="NCBI Taxonomy" id="1802296"/>
    <lineage>
        <taxon>Bacteria</taxon>
        <taxon>Candidatus Tagaibacteriota</taxon>
    </lineage>
</organism>
<dbReference type="Proteomes" id="UP000178116">
    <property type="component" value="Unassembled WGS sequence"/>
</dbReference>
<protein>
    <submittedName>
        <fullName evidence="1">Uncharacterized protein</fullName>
    </submittedName>
</protein>
<evidence type="ECO:0000313" key="2">
    <source>
        <dbReference type="Proteomes" id="UP000178116"/>
    </source>
</evidence>
<dbReference type="AlphaFoldDB" id="A0A1G2LTJ1"/>
<name>A0A1G2LTJ1_9BACT</name>
<reference evidence="1 2" key="1">
    <citation type="journal article" date="2016" name="Nat. Commun.">
        <title>Thousands of microbial genomes shed light on interconnected biogeochemical processes in an aquifer system.</title>
        <authorList>
            <person name="Anantharaman K."/>
            <person name="Brown C.T."/>
            <person name="Hug L.A."/>
            <person name="Sharon I."/>
            <person name="Castelle C.J."/>
            <person name="Probst A.J."/>
            <person name="Thomas B.C."/>
            <person name="Singh A."/>
            <person name="Wilkins M.J."/>
            <person name="Karaoz U."/>
            <person name="Brodie E.L."/>
            <person name="Williams K.H."/>
            <person name="Hubbard S.S."/>
            <person name="Banfield J.F."/>
        </authorList>
    </citation>
    <scope>NUCLEOTIDE SEQUENCE [LARGE SCALE GENOMIC DNA]</scope>
</reference>
<comment type="caution">
    <text evidence="1">The sequence shown here is derived from an EMBL/GenBank/DDBJ whole genome shotgun (WGS) entry which is preliminary data.</text>
</comment>
<accession>A0A1G2LTJ1</accession>
<proteinExistence type="predicted"/>
<evidence type="ECO:0000313" key="1">
    <source>
        <dbReference type="EMBL" id="OHA14968.1"/>
    </source>
</evidence>
<dbReference type="EMBL" id="MHRA01000033">
    <property type="protein sequence ID" value="OHA14968.1"/>
    <property type="molecule type" value="Genomic_DNA"/>
</dbReference>
<gene>
    <name evidence="1" type="ORF">A3A10_02825</name>
</gene>